<evidence type="ECO:0000313" key="1">
    <source>
        <dbReference type="EMBL" id="AEV18571.1"/>
    </source>
</evidence>
<organism evidence="1 2">
    <name type="scientific">Geobacillus thermoleovorans CCB_US3_UF5</name>
    <dbReference type="NCBI Taxonomy" id="1111068"/>
    <lineage>
        <taxon>Bacteria</taxon>
        <taxon>Bacillati</taxon>
        <taxon>Bacillota</taxon>
        <taxon>Bacilli</taxon>
        <taxon>Bacillales</taxon>
        <taxon>Anoxybacillaceae</taxon>
        <taxon>Geobacillus</taxon>
        <taxon>Geobacillus thermoleovorans group</taxon>
    </lineage>
</organism>
<reference evidence="1 2" key="1">
    <citation type="submission" date="2011-11" db="EMBL/GenBank/DDBJ databases">
        <title>Complete genome sequence of thermophilic Geobacillus thermoleovorans CCB_US3_UF5.</title>
        <authorList>
            <person name="Muhd Sakaff M.K.L."/>
            <person name="Abdul Rahman A.Y."/>
            <person name="Saito J.A."/>
            <person name="Hou S."/>
            <person name="Alam M."/>
        </authorList>
    </citation>
    <scope>NUCLEOTIDE SEQUENCE [LARGE SCALE GENOMIC DNA]</scope>
    <source>
        <strain evidence="1 2">CCB_US3_UF5</strain>
    </source>
</reference>
<name>A0ABM5MFZ1_GEOTH</name>
<proteinExistence type="predicted"/>
<sequence>MSFSVFRQENSAPLRMILSTYMFTGKRNDGTTIMEKSIEVL</sequence>
<gene>
    <name evidence="1" type="ORF">GTCCBUS3UF5_12570</name>
</gene>
<evidence type="ECO:0000313" key="2">
    <source>
        <dbReference type="Proteomes" id="UP000005636"/>
    </source>
</evidence>
<dbReference type="EMBL" id="CP003125">
    <property type="protein sequence ID" value="AEV18571.1"/>
    <property type="molecule type" value="Genomic_DNA"/>
</dbReference>
<dbReference type="Proteomes" id="UP000005636">
    <property type="component" value="Chromosome"/>
</dbReference>
<accession>A0ABM5MFZ1</accession>
<protein>
    <submittedName>
        <fullName evidence="1">Uncharacterized protein</fullName>
    </submittedName>
</protein>
<keyword evidence="2" id="KW-1185">Reference proteome</keyword>